<evidence type="ECO:0000313" key="2">
    <source>
        <dbReference type="EMBL" id="MBI5170635.1"/>
    </source>
</evidence>
<comment type="caution">
    <text evidence="2">The sequence shown here is derived from an EMBL/GenBank/DDBJ whole genome shotgun (WGS) entry which is preliminary data.</text>
</comment>
<proteinExistence type="predicted"/>
<keyword evidence="1" id="KW-1133">Transmembrane helix</keyword>
<protein>
    <submittedName>
        <fullName evidence="2">DUF3341 domain-containing protein</fullName>
    </submittedName>
</protein>
<dbReference type="Proteomes" id="UP000696931">
    <property type="component" value="Unassembled WGS sequence"/>
</dbReference>
<reference evidence="2" key="1">
    <citation type="submission" date="2020-07" db="EMBL/GenBank/DDBJ databases">
        <title>Huge and variable diversity of episymbiotic CPR bacteria and DPANN archaea in groundwater ecosystems.</title>
        <authorList>
            <person name="He C.Y."/>
            <person name="Keren R."/>
            <person name="Whittaker M."/>
            <person name="Farag I.F."/>
            <person name="Doudna J."/>
            <person name="Cate J.H.D."/>
            <person name="Banfield J.F."/>
        </authorList>
    </citation>
    <scope>NUCLEOTIDE SEQUENCE</scope>
    <source>
        <strain evidence="2">NC_groundwater_1813_Pr3_B-0.1um_71_17</strain>
    </source>
</reference>
<keyword evidence="1" id="KW-0472">Membrane</keyword>
<accession>A0A933W305</accession>
<dbReference type="InterPro" id="IPR021776">
    <property type="entry name" value="ActD"/>
</dbReference>
<gene>
    <name evidence="2" type="ORF">HZA61_14195</name>
</gene>
<organism evidence="2 3">
    <name type="scientific">Eiseniibacteriota bacterium</name>
    <dbReference type="NCBI Taxonomy" id="2212470"/>
    <lineage>
        <taxon>Bacteria</taxon>
        <taxon>Candidatus Eiseniibacteriota</taxon>
    </lineage>
</organism>
<evidence type="ECO:0000313" key="3">
    <source>
        <dbReference type="Proteomes" id="UP000696931"/>
    </source>
</evidence>
<feature type="transmembrane region" description="Helical" evidence="1">
    <location>
        <begin position="66"/>
        <end position="90"/>
    </location>
</feature>
<dbReference type="Pfam" id="PF11821">
    <property type="entry name" value="ActD"/>
    <property type="match status" value="1"/>
</dbReference>
<evidence type="ECO:0000256" key="1">
    <source>
        <dbReference type="SAM" id="Phobius"/>
    </source>
</evidence>
<sequence length="182" mass="19718">MLNKILDGMLNPPAPKFHGVMGIWYYVDDATDAVTALRGAGHKNLNVFSPVPHHEIEHAMEQGPSLVRWVTAVGGFLGVTGGFALCFYSIASWPLVIGGKELFSVPPMTVLGYESMILIAGLSNLLGMLALGRLPQLKQVAPYDPRFQEDRIGIWVPCTAAEAAKIEQLMKGHAAEEVQVHA</sequence>
<keyword evidence="1" id="KW-0812">Transmembrane</keyword>
<feature type="transmembrane region" description="Helical" evidence="1">
    <location>
        <begin position="110"/>
        <end position="131"/>
    </location>
</feature>
<dbReference type="PANTHER" id="PTHR40394">
    <property type="entry name" value="LIPOPROTEIN-RELATED"/>
    <property type="match status" value="1"/>
</dbReference>
<dbReference type="EMBL" id="JACRIW010000100">
    <property type="protein sequence ID" value="MBI5170635.1"/>
    <property type="molecule type" value="Genomic_DNA"/>
</dbReference>
<name>A0A933W305_UNCEI</name>
<dbReference type="PANTHER" id="PTHR40394:SF2">
    <property type="entry name" value="QUINOL:CYTOCHROME C OXIDOREDUCTASE MEMBRANE PROTEIN"/>
    <property type="match status" value="1"/>
</dbReference>
<dbReference type="AlphaFoldDB" id="A0A933W305"/>